<evidence type="ECO:0000313" key="2">
    <source>
        <dbReference type="EMBL" id="KAK3899334.1"/>
    </source>
</evidence>
<reference evidence="2" key="2">
    <citation type="submission" date="2023-05" db="EMBL/GenBank/DDBJ databases">
        <authorList>
            <consortium name="Lawrence Berkeley National Laboratory"/>
            <person name="Steindorff A."/>
            <person name="Hensen N."/>
            <person name="Bonometti L."/>
            <person name="Westerberg I."/>
            <person name="Brannstrom I.O."/>
            <person name="Guillou S."/>
            <person name="Cros-Aarteil S."/>
            <person name="Calhoun S."/>
            <person name="Haridas S."/>
            <person name="Kuo A."/>
            <person name="Mondo S."/>
            <person name="Pangilinan J."/>
            <person name="Riley R."/>
            <person name="Labutti K."/>
            <person name="Andreopoulos B."/>
            <person name="Lipzen A."/>
            <person name="Chen C."/>
            <person name="Yanf M."/>
            <person name="Daum C."/>
            <person name="Ng V."/>
            <person name="Clum A."/>
            <person name="Ohm R."/>
            <person name="Martin F."/>
            <person name="Silar P."/>
            <person name="Natvig D."/>
            <person name="Lalanne C."/>
            <person name="Gautier V."/>
            <person name="Ament-Velasquez S.L."/>
            <person name="Kruys A."/>
            <person name="Hutchinson M.I."/>
            <person name="Powell A.J."/>
            <person name="Barry K."/>
            <person name="Miller A.N."/>
            <person name="Grigoriev I.V."/>
            <person name="Debuchy R."/>
            <person name="Gladieux P."/>
            <person name="Thoren M.H."/>
            <person name="Johannesson H."/>
        </authorList>
    </citation>
    <scope>NUCLEOTIDE SEQUENCE</scope>
    <source>
        <strain evidence="2">CBS 103.79</strain>
    </source>
</reference>
<evidence type="ECO:0000259" key="1">
    <source>
        <dbReference type="Pfam" id="PF20150"/>
    </source>
</evidence>
<organism evidence="2 3">
    <name type="scientific">Staphylotrichum tortipilum</name>
    <dbReference type="NCBI Taxonomy" id="2831512"/>
    <lineage>
        <taxon>Eukaryota</taxon>
        <taxon>Fungi</taxon>
        <taxon>Dikarya</taxon>
        <taxon>Ascomycota</taxon>
        <taxon>Pezizomycotina</taxon>
        <taxon>Sordariomycetes</taxon>
        <taxon>Sordariomycetidae</taxon>
        <taxon>Sordariales</taxon>
        <taxon>Chaetomiaceae</taxon>
        <taxon>Staphylotrichum</taxon>
    </lineage>
</organism>
<sequence length="245" mass="26856">MPPSSFKHFSALPAELRLQVWEAALAVPSVWAALPRPLPSDGLEDGSNTNPEARASAYTMAFVGPVPYMAGLACKEAWDLMNRSYGGPVHGPAGAPRITQPSWVNMDHTVVYLGDPLELMNSIRTFDAAALPRVQHVALTWRMSHMYLLSAACHRLTYACPRLRTLIIQTSEYHGTRENPGPAPPEPLGLERAAFYARLLAYTGPQLNYDGMDMAQFRRDLNYDLANPPPTVHVLGPGELPAIPS</sequence>
<accession>A0AAN6MF24</accession>
<reference evidence="2" key="1">
    <citation type="journal article" date="2023" name="Mol. Phylogenet. Evol.">
        <title>Genome-scale phylogeny and comparative genomics of the fungal order Sordariales.</title>
        <authorList>
            <person name="Hensen N."/>
            <person name="Bonometti L."/>
            <person name="Westerberg I."/>
            <person name="Brannstrom I.O."/>
            <person name="Guillou S."/>
            <person name="Cros-Aarteil S."/>
            <person name="Calhoun S."/>
            <person name="Haridas S."/>
            <person name="Kuo A."/>
            <person name="Mondo S."/>
            <person name="Pangilinan J."/>
            <person name="Riley R."/>
            <person name="LaButti K."/>
            <person name="Andreopoulos B."/>
            <person name="Lipzen A."/>
            <person name="Chen C."/>
            <person name="Yan M."/>
            <person name="Daum C."/>
            <person name="Ng V."/>
            <person name="Clum A."/>
            <person name="Steindorff A."/>
            <person name="Ohm R.A."/>
            <person name="Martin F."/>
            <person name="Silar P."/>
            <person name="Natvig D.O."/>
            <person name="Lalanne C."/>
            <person name="Gautier V."/>
            <person name="Ament-Velasquez S.L."/>
            <person name="Kruys A."/>
            <person name="Hutchinson M.I."/>
            <person name="Powell A.J."/>
            <person name="Barry K."/>
            <person name="Miller A.N."/>
            <person name="Grigoriev I.V."/>
            <person name="Debuchy R."/>
            <person name="Gladieux P."/>
            <person name="Hiltunen Thoren M."/>
            <person name="Johannesson H."/>
        </authorList>
    </citation>
    <scope>NUCLEOTIDE SEQUENCE</scope>
    <source>
        <strain evidence="2">CBS 103.79</strain>
    </source>
</reference>
<dbReference type="Proteomes" id="UP001303889">
    <property type="component" value="Unassembled WGS sequence"/>
</dbReference>
<proteinExistence type="predicted"/>
<dbReference type="Pfam" id="PF20150">
    <property type="entry name" value="2EXR"/>
    <property type="match status" value="1"/>
</dbReference>
<comment type="caution">
    <text evidence="2">The sequence shown here is derived from an EMBL/GenBank/DDBJ whole genome shotgun (WGS) entry which is preliminary data.</text>
</comment>
<dbReference type="AlphaFoldDB" id="A0AAN6MF24"/>
<protein>
    <recommendedName>
        <fullName evidence="1">2EXR domain-containing protein</fullName>
    </recommendedName>
</protein>
<evidence type="ECO:0000313" key="3">
    <source>
        <dbReference type="Proteomes" id="UP001303889"/>
    </source>
</evidence>
<feature type="domain" description="2EXR" evidence="1">
    <location>
        <begin position="6"/>
        <end position="107"/>
    </location>
</feature>
<dbReference type="InterPro" id="IPR045518">
    <property type="entry name" value="2EXR"/>
</dbReference>
<name>A0AAN6MF24_9PEZI</name>
<gene>
    <name evidence="2" type="ORF">C8A05DRAFT_18216</name>
</gene>
<dbReference type="EMBL" id="MU855799">
    <property type="protein sequence ID" value="KAK3899334.1"/>
    <property type="molecule type" value="Genomic_DNA"/>
</dbReference>
<keyword evidence="3" id="KW-1185">Reference proteome</keyword>